<accession>A0A427AK19</accession>
<evidence type="ECO:0000313" key="2">
    <source>
        <dbReference type="Proteomes" id="UP000287651"/>
    </source>
</evidence>
<dbReference type="AlphaFoldDB" id="A0A427AK19"/>
<reference evidence="1 2" key="1">
    <citation type="journal article" date="2014" name="Agronomy (Basel)">
        <title>A Draft Genome Sequence for Ensete ventricosum, the Drought-Tolerant Tree Against Hunger.</title>
        <authorList>
            <person name="Harrison J."/>
            <person name="Moore K.A."/>
            <person name="Paszkiewicz K."/>
            <person name="Jones T."/>
            <person name="Grant M."/>
            <person name="Ambacheew D."/>
            <person name="Muzemil S."/>
            <person name="Studholme D.J."/>
        </authorList>
    </citation>
    <scope>NUCLEOTIDE SEQUENCE [LARGE SCALE GENOMIC DNA]</scope>
</reference>
<dbReference type="EMBL" id="AMZH03002154">
    <property type="protein sequence ID" value="RRT76599.1"/>
    <property type="molecule type" value="Genomic_DNA"/>
</dbReference>
<comment type="caution">
    <text evidence="1">The sequence shown here is derived from an EMBL/GenBank/DDBJ whole genome shotgun (WGS) entry which is preliminary data.</text>
</comment>
<protein>
    <submittedName>
        <fullName evidence="1">Uncharacterized protein</fullName>
    </submittedName>
</protein>
<dbReference type="Proteomes" id="UP000287651">
    <property type="component" value="Unassembled WGS sequence"/>
</dbReference>
<gene>
    <name evidence="1" type="ORF">B296_00007816</name>
</gene>
<proteinExistence type="predicted"/>
<feature type="non-terminal residue" evidence="1">
    <location>
        <position position="1"/>
    </location>
</feature>
<name>A0A427AK19_ENSVE</name>
<sequence>LFVGSKKVAKDRCGVFFVSILCFQVTKDRCEVFFVSILVMCLFPSGEGSMCSFLRFDSIRFLSVSVSCDLVTTSSLFVGVQESGEGSTWGFLH</sequence>
<organism evidence="1 2">
    <name type="scientific">Ensete ventricosum</name>
    <name type="common">Abyssinian banana</name>
    <name type="synonym">Musa ensete</name>
    <dbReference type="NCBI Taxonomy" id="4639"/>
    <lineage>
        <taxon>Eukaryota</taxon>
        <taxon>Viridiplantae</taxon>
        <taxon>Streptophyta</taxon>
        <taxon>Embryophyta</taxon>
        <taxon>Tracheophyta</taxon>
        <taxon>Spermatophyta</taxon>
        <taxon>Magnoliopsida</taxon>
        <taxon>Liliopsida</taxon>
        <taxon>Zingiberales</taxon>
        <taxon>Musaceae</taxon>
        <taxon>Ensete</taxon>
    </lineage>
</organism>
<evidence type="ECO:0000313" key="1">
    <source>
        <dbReference type="EMBL" id="RRT76599.1"/>
    </source>
</evidence>